<name>A0AAN8R9T8_9PEZI</name>
<evidence type="ECO:0000313" key="2">
    <source>
        <dbReference type="EMBL" id="KAK6334708.1"/>
    </source>
</evidence>
<organism evidence="2 3">
    <name type="scientific">Orbilia javanica</name>
    <dbReference type="NCBI Taxonomy" id="47235"/>
    <lineage>
        <taxon>Eukaryota</taxon>
        <taxon>Fungi</taxon>
        <taxon>Dikarya</taxon>
        <taxon>Ascomycota</taxon>
        <taxon>Pezizomycotina</taxon>
        <taxon>Orbiliomycetes</taxon>
        <taxon>Orbiliales</taxon>
        <taxon>Orbiliaceae</taxon>
        <taxon>Orbilia</taxon>
    </lineage>
</organism>
<evidence type="ECO:0000313" key="3">
    <source>
        <dbReference type="Proteomes" id="UP001313282"/>
    </source>
</evidence>
<accession>A0AAN8R9T8</accession>
<sequence length="351" mass="40629">MKCRVLSSRTFCFTLALLWINAFTGTSAEIIGIVNAELLVELYKINPENINSIGHNLTTLARWVTTTRPLALPGPRLDPKGYTSTPLTWAIGRIYNKVKNLISDLEDPNLWSNTEKLALYGFDQQTVLTMSITAPEFFQDRVVIARDFLEDLRDVVWWEFEAPPLFYGFDGPRQKKKEIMMVWEVIHDMAAYIVSSRPGGIKLNKIAPLMAYIMNLGEIKGSQEGTQLFSFPPQDVLTFETGLNDIAAAIDTFISDRDWDSIDTSYRRLIVEFDTSTAPFWGKLDQEYEFLRRFIYDYMMIFWTLRKRVYTFRQDIYTWSQNFNSAIEWRDTDNPNLRTRLDAGSTENFGS</sequence>
<reference evidence="2 3" key="1">
    <citation type="submission" date="2019-10" db="EMBL/GenBank/DDBJ databases">
        <authorList>
            <person name="Palmer J.M."/>
        </authorList>
    </citation>
    <scope>NUCLEOTIDE SEQUENCE [LARGE SCALE GENOMIC DNA]</scope>
    <source>
        <strain evidence="2 3">TWF718</strain>
    </source>
</reference>
<keyword evidence="3" id="KW-1185">Reference proteome</keyword>
<feature type="chain" id="PRO_5042849024" evidence="1">
    <location>
        <begin position="29"/>
        <end position="351"/>
    </location>
</feature>
<evidence type="ECO:0000256" key="1">
    <source>
        <dbReference type="SAM" id="SignalP"/>
    </source>
</evidence>
<keyword evidence="1" id="KW-0732">Signal</keyword>
<feature type="signal peptide" evidence="1">
    <location>
        <begin position="1"/>
        <end position="28"/>
    </location>
</feature>
<dbReference type="Proteomes" id="UP001313282">
    <property type="component" value="Unassembled WGS sequence"/>
</dbReference>
<comment type="caution">
    <text evidence="2">The sequence shown here is derived from an EMBL/GenBank/DDBJ whole genome shotgun (WGS) entry which is preliminary data.</text>
</comment>
<proteinExistence type="predicted"/>
<dbReference type="EMBL" id="JAVHNR010000008">
    <property type="protein sequence ID" value="KAK6334708.1"/>
    <property type="molecule type" value="Genomic_DNA"/>
</dbReference>
<gene>
    <name evidence="2" type="ORF">TWF718_010155</name>
</gene>
<protein>
    <submittedName>
        <fullName evidence="2">Uncharacterized protein</fullName>
    </submittedName>
</protein>
<dbReference type="AlphaFoldDB" id="A0AAN8R9T8"/>